<dbReference type="GO" id="GO:0004315">
    <property type="term" value="F:3-oxoacyl-[acyl-carrier-protein] synthase activity"/>
    <property type="evidence" value="ECO:0007669"/>
    <property type="project" value="InterPro"/>
</dbReference>
<evidence type="ECO:0000259" key="6">
    <source>
        <dbReference type="PROSITE" id="PS52004"/>
    </source>
</evidence>
<dbReference type="PANTHER" id="PTHR43775">
    <property type="entry name" value="FATTY ACID SYNTHASE"/>
    <property type="match status" value="1"/>
</dbReference>
<dbReference type="Pfam" id="PF00109">
    <property type="entry name" value="ketoacyl-synt"/>
    <property type="match status" value="1"/>
</dbReference>
<dbReference type="InterPro" id="IPR001227">
    <property type="entry name" value="Ac_transferase_dom_sf"/>
</dbReference>
<dbReference type="InterPro" id="IPR042104">
    <property type="entry name" value="PKS_dehydratase_sf"/>
</dbReference>
<dbReference type="PANTHER" id="PTHR43775:SF37">
    <property type="entry name" value="SI:DKEY-61P9.11"/>
    <property type="match status" value="1"/>
</dbReference>
<evidence type="ECO:0000313" key="9">
    <source>
        <dbReference type="Proteomes" id="UP000076154"/>
    </source>
</evidence>
<comment type="caution">
    <text evidence="8">The sequence shown here is derived from an EMBL/GenBank/DDBJ whole genome shotgun (WGS) entry which is preliminary data.</text>
</comment>
<dbReference type="InterPro" id="IPR020807">
    <property type="entry name" value="PKS_DH"/>
</dbReference>
<protein>
    <submittedName>
        <fullName evidence="8">Reducing polyketide synthase FUB1</fullName>
    </submittedName>
</protein>
<keyword evidence="9" id="KW-1185">Reference proteome</keyword>
<dbReference type="SUPFAM" id="SSF53901">
    <property type="entry name" value="Thiolase-like"/>
    <property type="match status" value="1"/>
</dbReference>
<feature type="active site" description="Proton acceptor; for dehydratase activity" evidence="5">
    <location>
        <position position="923"/>
    </location>
</feature>
<feature type="region of interest" description="N-terminal hotdog fold" evidence="5">
    <location>
        <begin position="891"/>
        <end position="1011"/>
    </location>
</feature>
<dbReference type="Proteomes" id="UP000076154">
    <property type="component" value="Unassembled WGS sequence"/>
</dbReference>
<dbReference type="STRING" id="39966.A0A369K4L0"/>
<dbReference type="InterPro" id="IPR036291">
    <property type="entry name" value="NAD(P)-bd_dom_sf"/>
</dbReference>
<dbReference type="InterPro" id="IPR013968">
    <property type="entry name" value="PKS_KR"/>
</dbReference>
<dbReference type="GO" id="GO:0006633">
    <property type="term" value="P:fatty acid biosynthetic process"/>
    <property type="evidence" value="ECO:0007669"/>
    <property type="project" value="InterPro"/>
</dbReference>
<dbReference type="PROSITE" id="PS00606">
    <property type="entry name" value="KS3_1"/>
    <property type="match status" value="1"/>
</dbReference>
<dbReference type="PROSITE" id="PS52019">
    <property type="entry name" value="PKS_MFAS_DH"/>
    <property type="match status" value="1"/>
</dbReference>
<dbReference type="SMART" id="SM00826">
    <property type="entry name" value="PKS_DH"/>
    <property type="match status" value="1"/>
</dbReference>
<dbReference type="InterPro" id="IPR050091">
    <property type="entry name" value="PKS_NRPS_Biosynth_Enz"/>
</dbReference>
<dbReference type="Pfam" id="PF08659">
    <property type="entry name" value="KR"/>
    <property type="match status" value="1"/>
</dbReference>
<evidence type="ECO:0000259" key="7">
    <source>
        <dbReference type="PROSITE" id="PS52019"/>
    </source>
</evidence>
<dbReference type="Gene3D" id="3.40.47.10">
    <property type="match status" value="1"/>
</dbReference>
<reference evidence="8" key="1">
    <citation type="submission" date="2018-04" db="EMBL/GenBank/DDBJ databases">
        <title>Whole genome sequencing of Hypsizygus marmoreus.</title>
        <authorList>
            <person name="Choi I.-G."/>
            <person name="Min B."/>
            <person name="Kim J.-G."/>
            <person name="Kim S."/>
            <person name="Oh Y.-L."/>
            <person name="Kong W.-S."/>
            <person name="Park H."/>
            <person name="Jeong J."/>
            <person name="Song E.-S."/>
        </authorList>
    </citation>
    <scope>NUCLEOTIDE SEQUENCE [LARGE SCALE GENOMIC DNA]</scope>
    <source>
        <strain evidence="8">51987-8</strain>
    </source>
</reference>
<gene>
    <name evidence="8" type="primary">FUB1</name>
    <name evidence="8" type="ORF">Hypma_006554</name>
</gene>
<evidence type="ECO:0000256" key="3">
    <source>
        <dbReference type="ARBA" id="ARBA00022679"/>
    </source>
</evidence>
<dbReference type="SMART" id="SM00827">
    <property type="entry name" value="PKS_AT"/>
    <property type="match status" value="1"/>
</dbReference>
<evidence type="ECO:0000256" key="4">
    <source>
        <dbReference type="ARBA" id="ARBA00023268"/>
    </source>
</evidence>
<organism evidence="8 9">
    <name type="scientific">Hypsizygus marmoreus</name>
    <name type="common">White beech mushroom</name>
    <name type="synonym">Agaricus marmoreus</name>
    <dbReference type="NCBI Taxonomy" id="39966"/>
    <lineage>
        <taxon>Eukaryota</taxon>
        <taxon>Fungi</taxon>
        <taxon>Dikarya</taxon>
        <taxon>Basidiomycota</taxon>
        <taxon>Agaricomycotina</taxon>
        <taxon>Agaricomycetes</taxon>
        <taxon>Agaricomycetidae</taxon>
        <taxon>Agaricales</taxon>
        <taxon>Tricholomatineae</taxon>
        <taxon>Lyophyllaceae</taxon>
        <taxon>Hypsizygus</taxon>
    </lineage>
</organism>
<sequence>MFEVGDTTPIAIVGIAAELPSGHYSDKNLDHKTFFQFLLDRGESYQEIPLERLNIDSWYGHGAAKISTKFGSFLKNVSMFDHVEFGVTSKDARGMALSTRKLLELSFLALLDSGIDYRGRNVGCYMSGIAFDILTIADPDEYEARGVFSGGACQIANRVSYHLDLLGPSIPTDTACSSSLTAMHLAIQAVRNGECEAAVIGGCQLNHRLVDFVQYSQGSILSKDGKCKPFDASADGFSRGEGVAAVVVKPLKDAIRDGDHIYACVLGSAINTCGAAAPVSAPVAAAQADAMRKAFKQAGRNPSDVDFVELHATGTAVGDPTEANWVGANFKREDELLIGSVKGNIGHLEIAAFLASLSKMCAMFKTGIIPPTMNLKTLNPAIHWEQYRLRAPVEAMQFKARNSSGRHLVSLASSGIGGANGHIVIEGPPPPQRPAPVLTPSDVPVLLIASGLSPRSASAVAATFDELVSAHPGDLRKLSATYGRRARQMTWRSFSIVSHDKALSTFSQPSLRTRNRPPLVFLFTGQGPQHIDMGRQLFELYPSFRDTICELDLVYKNVVGHSLVSSIGLFDKSTNEKMDVWPIKVTLPALTMIQIAIFDLLKSLGVSPDVVLGHSAGETAMLHASGAGSKEMALEIAIARGIAMSLAEEVGGTMAALACSAKDAQEIIDAVTGGAHLGKLEIACYNSHEAVALAGLVEYVDRAVAFAQSRGIFARKIRTQTPVHSSLMEICRHKYTALIEDVFLRYPGSHIPAITTFSTFTGYLFEESFTADYFWNNTRQPVLFTDVVENLLEQMPDATVIEISPHPALGSYLVALGMNPKSVLCPMRRPKTPHPFHEQTVLLEALGNLVCLGHNCVDFIRLNNFPDMDIDLPLPAYPFQPKSVPYYPNDSAMIVRQMSNRNGPLNFEGLKVNSETQPELGQHIIRGEPIMPAAGFIEMAFEFGARVLWNINFRSMLSLSGSRPIPLEVQANGAYWSVKSTAVNHLETARSGKPSQRLHADGYLSLERALDASETLDLDSIKERCQPFNVDGFYESLKYFADYGPVYRRVISCYKGNDEVLVEVKGAASDLPDVQDYVIHPAILDSCLHVMVHNAFTANADRNVYYLPSRVGHIIVHDLLARGPFPAVVFGHCVFRQWSPDELLFDYNLTNVHGSMLCSMTGFVVEKHRVTILPSIHNRYTIIHQPLNLEVKEILKPNGHSIDYQSGNPKHFYGNGSSIHADTPTDHATNLVKTLDVHIELQGTSLDAMGHRPVEAFDRLLSLIAHTSRKKAIRILQLGGERLVDSVLAIITQHPSLSVEYTVCGCMNENVPIAATISTRMLLEDVDTLAKRQTLRPASIDVFLGLDGALMTDLQKTLGNIRSLLVPGGRIILDNTKDIAAHLPAESIFEGLLIETGLAHIQSDTFPPGDSDASYIEAAKPEQAAHGVSTSTELVDGAQLTAIDFVRGEEMSIQDFLSQLDQSRRTTIWIHAPDNVDGAAARGFSRCLRREMFFLDIHLVLFHPRWDASARLSILQSIGKTSGVEEELYVEEDGQIYMPRIVPVAAQSFGKAFSPTEYWTLEGANLVQPALPKVIPHHALVQVKGSSSNADIRGIFGRVIDGGSTTFLNDTTVIGIVESSLSNFALVHEDHMIATALPEEDCLYLASAALGAIVVSFAFGSNFVDHLPRLVGRQILVTDVDTPIGTSLVQFLSALRLKVTAAPSKLLPSDIENIADSDYILSGIVDLVDLQLLKSTSPRHLFLWNDPQCGLHQMMQTRPWVIRDGLRAALAALRTSDCTVRSNSPQDLISAVPGATIVTIGSQLFDPNKTYLLVGGVGSLGCKIALWMYEKGARSLVLTSRSGKKSLTKTNNIPALRVLTYLESLSDLSLRVESCDASSLPAMQALCSTIRGPLGGCMLLAVVLSDRTFMTQTAEAFELPFVSKVDTFYTLQNSISIEKLDFLISFDTISTFGNIGQTNYASANTIVEEFTKEHSNAISLITPIIIDSSIAVDENWSLQTNVQHLTAWGTTSERLCDYIEDALLMLSKGPCPLYIPDIDWDLVEHHLGPSTLYDHLVKRSRTSLVTDPQDGGMSLMDMVLQFLDVPRDEFSPEVPLTVYGLDSLIAGRLAYALQPIVSVTQLQLLGDLCLRDLQTRIDEIKEQKE</sequence>
<dbReference type="InterPro" id="IPR032821">
    <property type="entry name" value="PKS_assoc"/>
</dbReference>
<dbReference type="InterPro" id="IPR018201">
    <property type="entry name" value="Ketoacyl_synth_AS"/>
</dbReference>
<keyword evidence="4" id="KW-0511">Multifunctional enzyme</keyword>
<dbReference type="InterPro" id="IPR014043">
    <property type="entry name" value="Acyl_transferase_dom"/>
</dbReference>
<dbReference type="InterPro" id="IPR057326">
    <property type="entry name" value="KR_dom"/>
</dbReference>
<dbReference type="CDD" id="cd00833">
    <property type="entry name" value="PKS"/>
    <property type="match status" value="1"/>
</dbReference>
<dbReference type="SUPFAM" id="SSF52151">
    <property type="entry name" value="FabD/lysophospholipase-like"/>
    <property type="match status" value="1"/>
</dbReference>
<dbReference type="OrthoDB" id="329835at2759"/>
<dbReference type="SUPFAM" id="SSF51735">
    <property type="entry name" value="NAD(P)-binding Rossmann-fold domains"/>
    <property type="match status" value="1"/>
</dbReference>
<dbReference type="EMBL" id="LUEZ02000040">
    <property type="protein sequence ID" value="RDB25816.1"/>
    <property type="molecule type" value="Genomic_DNA"/>
</dbReference>
<dbReference type="Gene3D" id="3.40.366.10">
    <property type="entry name" value="Malonyl-Coenzyme A Acyl Carrier Protein, domain 2"/>
    <property type="match status" value="1"/>
</dbReference>
<keyword evidence="3" id="KW-0808">Transferase</keyword>
<dbReference type="Pfam" id="PF02801">
    <property type="entry name" value="Ketoacyl-synt_C"/>
    <property type="match status" value="1"/>
</dbReference>
<dbReference type="SMART" id="SM00825">
    <property type="entry name" value="PKS_KS"/>
    <property type="match status" value="1"/>
</dbReference>
<dbReference type="InterPro" id="IPR014031">
    <property type="entry name" value="Ketoacyl_synth_C"/>
</dbReference>
<dbReference type="GO" id="GO:0004312">
    <property type="term" value="F:fatty acid synthase activity"/>
    <property type="evidence" value="ECO:0007669"/>
    <property type="project" value="TreeGrafter"/>
</dbReference>
<dbReference type="Pfam" id="PF16197">
    <property type="entry name" value="KAsynt_C_assoc"/>
    <property type="match status" value="1"/>
</dbReference>
<dbReference type="GO" id="GO:0044550">
    <property type="term" value="P:secondary metabolite biosynthetic process"/>
    <property type="evidence" value="ECO:0007669"/>
    <property type="project" value="UniProtKB-ARBA"/>
</dbReference>
<dbReference type="Gene3D" id="3.40.50.720">
    <property type="entry name" value="NAD(P)-binding Rossmann-like Domain"/>
    <property type="match status" value="1"/>
</dbReference>
<dbReference type="InterPro" id="IPR049551">
    <property type="entry name" value="PKS_DH_C"/>
</dbReference>
<dbReference type="SUPFAM" id="SSF55048">
    <property type="entry name" value="Probable ACP-binding domain of malonyl-CoA ACP transacylase"/>
    <property type="match status" value="1"/>
</dbReference>
<dbReference type="InterPro" id="IPR014030">
    <property type="entry name" value="Ketoacyl_synth_N"/>
</dbReference>
<accession>A0A369K4L0</accession>
<feature type="domain" description="PKS/mFAS DH" evidence="7">
    <location>
        <begin position="891"/>
        <end position="1174"/>
    </location>
</feature>
<dbReference type="InterPro" id="IPR016039">
    <property type="entry name" value="Thiolase-like"/>
</dbReference>
<dbReference type="SMART" id="SM00822">
    <property type="entry name" value="PKS_KR"/>
    <property type="match status" value="1"/>
</dbReference>
<evidence type="ECO:0000256" key="1">
    <source>
        <dbReference type="ARBA" id="ARBA00022450"/>
    </source>
</evidence>
<dbReference type="InParanoid" id="A0A369K4L0"/>
<dbReference type="Pfam" id="PF00698">
    <property type="entry name" value="Acyl_transf_1"/>
    <property type="match status" value="1"/>
</dbReference>
<feature type="active site" description="Proton donor; for dehydratase activity" evidence="5">
    <location>
        <position position="1085"/>
    </location>
</feature>
<dbReference type="InterPro" id="IPR020841">
    <property type="entry name" value="PKS_Beta-ketoAc_synthase_dom"/>
</dbReference>
<feature type="region of interest" description="C-terminal hotdog fold" evidence="5">
    <location>
        <begin position="1024"/>
        <end position="1174"/>
    </location>
</feature>
<name>A0A369K4L0_HYPMA</name>
<evidence type="ECO:0000313" key="8">
    <source>
        <dbReference type="EMBL" id="RDB25816.1"/>
    </source>
</evidence>
<dbReference type="InterPro" id="IPR016035">
    <property type="entry name" value="Acyl_Trfase/lysoPLipase"/>
</dbReference>
<dbReference type="Pfam" id="PF14765">
    <property type="entry name" value="PS-DH"/>
    <property type="match status" value="1"/>
</dbReference>
<dbReference type="Gene3D" id="3.10.129.110">
    <property type="entry name" value="Polyketide synthase dehydratase"/>
    <property type="match status" value="1"/>
</dbReference>
<dbReference type="PROSITE" id="PS52004">
    <property type="entry name" value="KS3_2"/>
    <property type="match status" value="1"/>
</dbReference>
<keyword evidence="2" id="KW-0597">Phosphoprotein</keyword>
<keyword evidence="1" id="KW-0596">Phosphopantetheine</keyword>
<evidence type="ECO:0000256" key="5">
    <source>
        <dbReference type="PROSITE-ProRule" id="PRU01363"/>
    </source>
</evidence>
<proteinExistence type="predicted"/>
<dbReference type="InterPro" id="IPR016036">
    <property type="entry name" value="Malonyl_transacylase_ACP-bd"/>
</dbReference>
<evidence type="ECO:0000256" key="2">
    <source>
        <dbReference type="ARBA" id="ARBA00022553"/>
    </source>
</evidence>
<dbReference type="InterPro" id="IPR049900">
    <property type="entry name" value="PKS_mFAS_DH"/>
</dbReference>
<feature type="domain" description="Ketosynthase family 3 (KS3)" evidence="6">
    <location>
        <begin position="7"/>
        <end position="427"/>
    </location>
</feature>